<reference evidence="3 4" key="1">
    <citation type="submission" date="2020-06" db="EMBL/GenBank/DDBJ databases">
        <title>Taxonomy, biology and ecology of Rhodococcus bacteria occurring in California pistachio and other woody hosts as revealed by genome sequence analyses.</title>
        <authorList>
            <person name="Gai Y."/>
            <person name="Riely B."/>
        </authorList>
    </citation>
    <scope>NUCLEOTIDE SEQUENCE [LARGE SCALE GENOMIC DNA]</scope>
    <source>
        <strain evidence="3 4">BP-284</strain>
    </source>
</reference>
<dbReference type="EMBL" id="JABUKG010000008">
    <property type="protein sequence ID" value="MBY6321038.1"/>
    <property type="molecule type" value="Genomic_DNA"/>
</dbReference>
<evidence type="ECO:0000313" key="4">
    <source>
        <dbReference type="Proteomes" id="UP001520140"/>
    </source>
</evidence>
<feature type="region of interest" description="Disordered" evidence="1">
    <location>
        <begin position="441"/>
        <end position="474"/>
    </location>
</feature>
<evidence type="ECO:0000313" key="3">
    <source>
        <dbReference type="EMBL" id="MBY6321038.1"/>
    </source>
</evidence>
<accession>A0ABS7NTV5</accession>
<sequence length="474" mass="49006">MTGPWPTDVARVLARYGPAGGDGPARDGSVALVVAPGLDDGPVRRAITIAGRTLVAVESAGTVVVLPDPALPVGRVLADSVRAVPADATALVVDDGIADAIRRDVLRRLARVRRVVVATTDGLSSVLAASESDGLSNMEPEMPVADHVRAARAALLSTARTDSAAVEVEALRDRRRRVAATRRDAAPDPRRAAARVRVELAHRLGDARRAVTAEVSDVIDDARRVRRRAGDAGVAATVTTLVDAASAALARDTDAAVRSALGAPDAPAEPVRFGRTDTTRPRPEVRWNADDGVAVVLALSAGAGAGRALTWALGIGGVAAAVLGAAVTVALTVVVTWSRRTSGRTRTERRWAFEVVADTAAAWERDVAVAVMTAEAEAADRAAAATREDAARREAQLAGIDTEIRRVGARAAARAAAYERDLAVLDRALDEWAVPGSLAAGEVLDRHPGTESSAAASNGEGAVDANGKSHDEQG</sequence>
<organism evidence="3 4">
    <name type="scientific">Rhodococcoides kroppenstedtii</name>
    <dbReference type="NCBI Taxonomy" id="293050"/>
    <lineage>
        <taxon>Bacteria</taxon>
        <taxon>Bacillati</taxon>
        <taxon>Actinomycetota</taxon>
        <taxon>Actinomycetes</taxon>
        <taxon>Mycobacteriales</taxon>
        <taxon>Nocardiaceae</taxon>
        <taxon>Rhodococcoides</taxon>
    </lineage>
</organism>
<dbReference type="Proteomes" id="UP001520140">
    <property type="component" value="Unassembled WGS sequence"/>
</dbReference>
<dbReference type="RefSeq" id="WP_157889451.1">
    <property type="nucleotide sequence ID" value="NZ_JABUKE010000005.1"/>
</dbReference>
<gene>
    <name evidence="3" type="ORF">HQ605_09410</name>
</gene>
<keyword evidence="4" id="KW-1185">Reference proteome</keyword>
<proteinExistence type="predicted"/>
<feature type="transmembrane region" description="Helical" evidence="2">
    <location>
        <begin position="311"/>
        <end position="337"/>
    </location>
</feature>
<keyword evidence="2" id="KW-1133">Transmembrane helix</keyword>
<name>A0ABS7NTV5_9NOCA</name>
<comment type="caution">
    <text evidence="3">The sequence shown here is derived from an EMBL/GenBank/DDBJ whole genome shotgun (WGS) entry which is preliminary data.</text>
</comment>
<keyword evidence="2" id="KW-0812">Transmembrane</keyword>
<keyword evidence="2" id="KW-0472">Membrane</keyword>
<protein>
    <submittedName>
        <fullName evidence="3">Uncharacterized protein</fullName>
    </submittedName>
</protein>
<evidence type="ECO:0000256" key="1">
    <source>
        <dbReference type="SAM" id="MobiDB-lite"/>
    </source>
</evidence>
<evidence type="ECO:0000256" key="2">
    <source>
        <dbReference type="SAM" id="Phobius"/>
    </source>
</evidence>